<proteinExistence type="predicted"/>
<protein>
    <submittedName>
        <fullName evidence="1">Uncharacterized protein</fullName>
    </submittedName>
</protein>
<gene>
    <name evidence="1" type="ORF">HDF09_004207</name>
</gene>
<keyword evidence="2" id="KW-1185">Reference proteome</keyword>
<evidence type="ECO:0000313" key="1">
    <source>
        <dbReference type="EMBL" id="MBB5319498.1"/>
    </source>
</evidence>
<accession>A0A7W8MT92</accession>
<evidence type="ECO:0000313" key="2">
    <source>
        <dbReference type="Proteomes" id="UP000568106"/>
    </source>
</evidence>
<name>A0A7W8MT92_9BACT</name>
<dbReference type="EMBL" id="JACHDY010000010">
    <property type="protein sequence ID" value="MBB5319498.1"/>
    <property type="molecule type" value="Genomic_DNA"/>
</dbReference>
<comment type="caution">
    <text evidence="1">The sequence shown here is derived from an EMBL/GenBank/DDBJ whole genome shotgun (WGS) entry which is preliminary data.</text>
</comment>
<dbReference type="AlphaFoldDB" id="A0A7W8MT92"/>
<sequence>MPNSITISGFLSDGPTWSEIEADWSAVNDRYGVHCFHATALNHATEEYAGWPKPQRDRYSAELLDVIGKQGKKLVAYNCGMRADIYRRVISPEGQRKLGSPWFVCFKSCVAMIAKHMETLPKEDSFSVVVEKGSGFDGMAGRFFSLLAMNPSFPHRFRLNAFASAKPDQVLGLQLADMMAYEYFRQLHKRPAKMRIPLERIRLSTNYAEGFFGEETLLRMKNDIENAHCGKDELVIIPSL</sequence>
<reference evidence="1" key="1">
    <citation type="submission" date="2020-08" db="EMBL/GenBank/DDBJ databases">
        <title>Genomic Encyclopedia of Type Strains, Phase IV (KMG-V): Genome sequencing to study the core and pangenomes of soil and plant-associated prokaryotes.</title>
        <authorList>
            <person name="Whitman W."/>
        </authorList>
    </citation>
    <scope>NUCLEOTIDE SEQUENCE [LARGE SCALE GENOMIC DNA]</scope>
    <source>
        <strain evidence="1">M8UP27</strain>
    </source>
</reference>
<organism evidence="1 2">
    <name type="scientific">Tunturiibacter empetritectus</name>
    <dbReference type="NCBI Taxonomy" id="3069691"/>
    <lineage>
        <taxon>Bacteria</taxon>
        <taxon>Pseudomonadati</taxon>
        <taxon>Acidobacteriota</taxon>
        <taxon>Terriglobia</taxon>
        <taxon>Terriglobales</taxon>
        <taxon>Acidobacteriaceae</taxon>
        <taxon>Tunturiibacter</taxon>
    </lineage>
</organism>
<dbReference type="Proteomes" id="UP000568106">
    <property type="component" value="Unassembled WGS sequence"/>
</dbReference>